<proteinExistence type="predicted"/>
<evidence type="ECO:0000313" key="3">
    <source>
        <dbReference type="Proteomes" id="UP000262073"/>
    </source>
</evidence>
<evidence type="ECO:0000259" key="1">
    <source>
        <dbReference type="Pfam" id="PF01370"/>
    </source>
</evidence>
<dbReference type="InterPro" id="IPR001509">
    <property type="entry name" value="Epimerase_deHydtase"/>
</dbReference>
<evidence type="ECO:0000313" key="2">
    <source>
        <dbReference type="EMBL" id="AXR07750.1"/>
    </source>
</evidence>
<keyword evidence="3" id="KW-1185">Reference proteome</keyword>
<dbReference type="GO" id="GO:0005737">
    <property type="term" value="C:cytoplasm"/>
    <property type="evidence" value="ECO:0007669"/>
    <property type="project" value="TreeGrafter"/>
</dbReference>
<dbReference type="RefSeq" id="WP_117317943.1">
    <property type="nucleotide sequence ID" value="NZ_CP031769.1"/>
</dbReference>
<protein>
    <submittedName>
        <fullName evidence="2">NAD-dependent epimerase/dehydratase family protein</fullName>
    </submittedName>
</protein>
<dbReference type="PANTHER" id="PTHR48079:SF6">
    <property type="entry name" value="NAD(P)-BINDING DOMAIN-CONTAINING PROTEIN-RELATED"/>
    <property type="match status" value="1"/>
</dbReference>
<dbReference type="EMBL" id="CP031769">
    <property type="protein sequence ID" value="AXR07750.1"/>
    <property type="molecule type" value="Genomic_DNA"/>
</dbReference>
<name>A0A346NQE3_9ALTE</name>
<dbReference type="PANTHER" id="PTHR48079">
    <property type="entry name" value="PROTEIN YEEZ"/>
    <property type="match status" value="1"/>
</dbReference>
<dbReference type="KEGG" id="salm:D0Y50_16120"/>
<feature type="domain" description="NAD-dependent epimerase/dehydratase" evidence="1">
    <location>
        <begin position="10"/>
        <end position="157"/>
    </location>
</feature>
<dbReference type="OrthoDB" id="751203at2"/>
<dbReference type="Pfam" id="PF01370">
    <property type="entry name" value="Epimerase"/>
    <property type="match status" value="1"/>
</dbReference>
<dbReference type="InterPro" id="IPR036291">
    <property type="entry name" value="NAD(P)-bd_dom_sf"/>
</dbReference>
<dbReference type="SUPFAM" id="SSF51735">
    <property type="entry name" value="NAD(P)-binding Rossmann-fold domains"/>
    <property type="match status" value="1"/>
</dbReference>
<accession>A0A346NQE3</accession>
<dbReference type="Proteomes" id="UP000262073">
    <property type="component" value="Chromosome"/>
</dbReference>
<dbReference type="InterPro" id="IPR051783">
    <property type="entry name" value="NAD(P)-dependent_oxidoreduct"/>
</dbReference>
<dbReference type="Gene3D" id="3.40.50.720">
    <property type="entry name" value="NAD(P)-binding Rossmann-like Domain"/>
    <property type="match status" value="1"/>
</dbReference>
<sequence>MTAITLCGCGWLGKHMARRRPSTMSILGTTRTQASAELLRDADIQPVRFTLGDNPEALAQHSAANPVILNIPPGARKRPLDRDFVSNMLALIDAFMAAGCTQLIFISTTAVYGDKEGLVNEKTRVDPLTDSAHAHVKIEQHILNQYPAIATIVRLSGLIDSHRHPVNFLAGRHLDKGEQVVNLVHEQDVCAGLFSLLTKPQPGRIFHLSALEHPKRGDYYPWCAHKKGLEAPVFNSDFTRRSASGKQIDAQRSWHALGITPVYPSPYDML</sequence>
<organism evidence="2 3">
    <name type="scientific">Salinimonas sediminis</name>
    <dbReference type="NCBI Taxonomy" id="2303538"/>
    <lineage>
        <taxon>Bacteria</taxon>
        <taxon>Pseudomonadati</taxon>
        <taxon>Pseudomonadota</taxon>
        <taxon>Gammaproteobacteria</taxon>
        <taxon>Alteromonadales</taxon>
        <taxon>Alteromonadaceae</taxon>
        <taxon>Alteromonas/Salinimonas group</taxon>
        <taxon>Salinimonas</taxon>
    </lineage>
</organism>
<dbReference type="GO" id="GO:0004029">
    <property type="term" value="F:aldehyde dehydrogenase (NAD+) activity"/>
    <property type="evidence" value="ECO:0007669"/>
    <property type="project" value="TreeGrafter"/>
</dbReference>
<reference evidence="2 3" key="1">
    <citation type="submission" date="2018-08" db="EMBL/GenBank/DDBJ databases">
        <title>Salinimonas sediminis sp. nov., a piezophilic bacterium isolated from a deep-sea sediment sample from the New Britain Trench.</title>
        <authorList>
            <person name="Cao J."/>
        </authorList>
    </citation>
    <scope>NUCLEOTIDE SEQUENCE [LARGE SCALE GENOMIC DNA]</scope>
    <source>
        <strain evidence="2 3">N102</strain>
    </source>
</reference>
<gene>
    <name evidence="2" type="ORF">D0Y50_16120</name>
</gene>
<dbReference type="AlphaFoldDB" id="A0A346NQE3"/>